<name>A0A9W8CUW7_9FUNG</name>
<sequence>MVAQNARELTQLMLVSTNTPPHLAQQVLPSLVAQNTYISEEHDKLLDEWRRTNQAPNARSRGAY</sequence>
<feature type="non-terminal residue" evidence="1">
    <location>
        <position position="64"/>
    </location>
</feature>
<organism evidence="1 2">
    <name type="scientific">Coemansia biformis</name>
    <dbReference type="NCBI Taxonomy" id="1286918"/>
    <lineage>
        <taxon>Eukaryota</taxon>
        <taxon>Fungi</taxon>
        <taxon>Fungi incertae sedis</taxon>
        <taxon>Zoopagomycota</taxon>
        <taxon>Kickxellomycotina</taxon>
        <taxon>Kickxellomycetes</taxon>
        <taxon>Kickxellales</taxon>
        <taxon>Kickxellaceae</taxon>
        <taxon>Coemansia</taxon>
    </lineage>
</organism>
<evidence type="ECO:0000313" key="2">
    <source>
        <dbReference type="Proteomes" id="UP001143981"/>
    </source>
</evidence>
<protein>
    <submittedName>
        <fullName evidence="1">Uncharacterized protein</fullName>
    </submittedName>
</protein>
<comment type="caution">
    <text evidence="1">The sequence shown here is derived from an EMBL/GenBank/DDBJ whole genome shotgun (WGS) entry which is preliminary data.</text>
</comment>
<reference evidence="1" key="1">
    <citation type="submission" date="2022-07" db="EMBL/GenBank/DDBJ databases">
        <title>Phylogenomic reconstructions and comparative analyses of Kickxellomycotina fungi.</title>
        <authorList>
            <person name="Reynolds N.K."/>
            <person name="Stajich J.E."/>
            <person name="Barry K."/>
            <person name="Grigoriev I.V."/>
            <person name="Crous P."/>
            <person name="Smith M.E."/>
        </authorList>
    </citation>
    <scope>NUCLEOTIDE SEQUENCE</scope>
    <source>
        <strain evidence="1">BCRC 34381</strain>
    </source>
</reference>
<dbReference type="Proteomes" id="UP001143981">
    <property type="component" value="Unassembled WGS sequence"/>
</dbReference>
<proteinExistence type="predicted"/>
<dbReference type="AlphaFoldDB" id="A0A9W8CUW7"/>
<keyword evidence="2" id="KW-1185">Reference proteome</keyword>
<gene>
    <name evidence="1" type="ORF">LPJ61_004909</name>
</gene>
<evidence type="ECO:0000313" key="1">
    <source>
        <dbReference type="EMBL" id="KAJ1726865.1"/>
    </source>
</evidence>
<dbReference type="EMBL" id="JANBOI010001329">
    <property type="protein sequence ID" value="KAJ1726865.1"/>
    <property type="molecule type" value="Genomic_DNA"/>
</dbReference>
<accession>A0A9W8CUW7</accession>